<dbReference type="Pfam" id="PF00583">
    <property type="entry name" value="Acetyltransf_1"/>
    <property type="match status" value="1"/>
</dbReference>
<dbReference type="Gene3D" id="3.40.630.30">
    <property type="match status" value="1"/>
</dbReference>
<dbReference type="CDD" id="cd04301">
    <property type="entry name" value="NAT_SF"/>
    <property type="match status" value="1"/>
</dbReference>
<dbReference type="InterPro" id="IPR051556">
    <property type="entry name" value="N-term/lysine_N-AcTrnsfr"/>
</dbReference>
<dbReference type="SUPFAM" id="SSF55729">
    <property type="entry name" value="Acyl-CoA N-acyltransferases (Nat)"/>
    <property type="match status" value="1"/>
</dbReference>
<dbReference type="PANTHER" id="PTHR42919">
    <property type="entry name" value="N-ALPHA-ACETYLTRANSFERASE"/>
    <property type="match status" value="1"/>
</dbReference>
<keyword evidence="5" id="KW-1185">Reference proteome</keyword>
<comment type="caution">
    <text evidence="4">The sequence shown here is derived from an EMBL/GenBank/DDBJ whole genome shotgun (WGS) entry which is preliminary data.</text>
</comment>
<reference evidence="4 5" key="1">
    <citation type="submission" date="2024-05" db="EMBL/GenBank/DDBJ databases">
        <authorList>
            <person name="Duchaud E."/>
        </authorList>
    </citation>
    <scope>NUCLEOTIDE SEQUENCE [LARGE SCALE GENOMIC DNA]</scope>
    <source>
        <strain evidence="4">Ena-SAMPLE-TAB-13-05-2024-13:56:06:370-140302</strain>
    </source>
</reference>
<dbReference type="InterPro" id="IPR000182">
    <property type="entry name" value="GNAT_dom"/>
</dbReference>
<dbReference type="Proteomes" id="UP001497416">
    <property type="component" value="Unassembled WGS sequence"/>
</dbReference>
<keyword evidence="2" id="KW-0012">Acyltransferase</keyword>
<name>A0ABP1EW89_9FLAO</name>
<organism evidence="4 5">
    <name type="scientific">Tenacibaculum platacis</name>
    <dbReference type="NCBI Taxonomy" id="3137852"/>
    <lineage>
        <taxon>Bacteria</taxon>
        <taxon>Pseudomonadati</taxon>
        <taxon>Bacteroidota</taxon>
        <taxon>Flavobacteriia</taxon>
        <taxon>Flavobacteriales</taxon>
        <taxon>Flavobacteriaceae</taxon>
        <taxon>Tenacibaculum</taxon>
    </lineage>
</organism>
<dbReference type="EMBL" id="CAXIXY010000006">
    <property type="protein sequence ID" value="CAL2090794.1"/>
    <property type="molecule type" value="Genomic_DNA"/>
</dbReference>
<evidence type="ECO:0000256" key="2">
    <source>
        <dbReference type="ARBA" id="ARBA00023315"/>
    </source>
</evidence>
<protein>
    <submittedName>
        <fullName evidence="4">Acetyltransferase (GNAT) family protein</fullName>
    </submittedName>
</protein>
<evidence type="ECO:0000313" key="5">
    <source>
        <dbReference type="Proteomes" id="UP001497416"/>
    </source>
</evidence>
<evidence type="ECO:0000259" key="3">
    <source>
        <dbReference type="PROSITE" id="PS51186"/>
    </source>
</evidence>
<dbReference type="PROSITE" id="PS51186">
    <property type="entry name" value="GNAT"/>
    <property type="match status" value="1"/>
</dbReference>
<evidence type="ECO:0000313" key="4">
    <source>
        <dbReference type="EMBL" id="CAL2090794.1"/>
    </source>
</evidence>
<dbReference type="InterPro" id="IPR016181">
    <property type="entry name" value="Acyl_CoA_acyltransferase"/>
</dbReference>
<dbReference type="PANTHER" id="PTHR42919:SF8">
    <property type="entry name" value="N-ALPHA-ACETYLTRANSFERASE 50"/>
    <property type="match status" value="1"/>
</dbReference>
<proteinExistence type="predicted"/>
<sequence length="255" mass="30276">MMSEEPKIKELETKDISDVVELVRNSFHENYIIPSIYRGKGIAEFISNELENKFTAYKYFVLKIKDKVAAFAEFKIFKNINMVFLNIIAVSNDYKNKKLGSKIFEYSRAYFQKNGFYSIELDVYSSNSIAINWYKNYGFQSFNLNSFYEIELNVVDISINESDIYIKNFPQYKEMKRVYGFYFLDINIENKNFKLGLIGNDLFIRGDYDKFVYPYLTNIKRNLGINKIYYIGSEYQFSELKLIDKIERMGLNIKL</sequence>
<keyword evidence="1" id="KW-0808">Transferase</keyword>
<feature type="domain" description="N-acetyltransferase" evidence="3">
    <location>
        <begin position="6"/>
        <end position="170"/>
    </location>
</feature>
<accession>A0ABP1EW89</accession>
<gene>
    <name evidence="4" type="ORF">T190607A01A_40084</name>
</gene>
<evidence type="ECO:0000256" key="1">
    <source>
        <dbReference type="ARBA" id="ARBA00022679"/>
    </source>
</evidence>